<evidence type="ECO:0000313" key="10">
    <source>
        <dbReference type="EMBL" id="KAI5441391.1"/>
    </source>
</evidence>
<keyword evidence="4" id="KW-0663">Pyridoxal phosphate</keyword>
<evidence type="ECO:0000256" key="2">
    <source>
        <dbReference type="ARBA" id="ARBA00004141"/>
    </source>
</evidence>
<dbReference type="PANTHER" id="PTHR43277">
    <property type="entry name" value="ARGININE DECARBOXYLASE"/>
    <property type="match status" value="1"/>
</dbReference>
<comment type="subcellular location">
    <subcellularLocation>
        <location evidence="2">Membrane</location>
        <topology evidence="2">Multi-pass membrane protein</topology>
    </subcellularLocation>
</comment>
<dbReference type="GO" id="GO:0008324">
    <property type="term" value="F:monoatomic cation transmembrane transporter activity"/>
    <property type="evidence" value="ECO:0007669"/>
    <property type="project" value="InterPro"/>
</dbReference>
<dbReference type="Gene3D" id="3.40.640.10">
    <property type="entry name" value="Type I PLP-dependent aspartate aminotransferase-like (Major domain)"/>
    <property type="match status" value="2"/>
</dbReference>
<keyword evidence="11" id="KW-1185">Reference proteome</keyword>
<dbReference type="GO" id="GO:0016020">
    <property type="term" value="C:membrane"/>
    <property type="evidence" value="ECO:0007669"/>
    <property type="project" value="UniProtKB-SubCell"/>
</dbReference>
<keyword evidence="6 7" id="KW-0472">Membrane</keyword>
<dbReference type="Gene3D" id="1.20.1510.10">
    <property type="entry name" value="Cation efflux protein transmembrane domain"/>
    <property type="match status" value="1"/>
</dbReference>
<comment type="cofactor">
    <cofactor evidence="1">
        <name>pyridoxal 5'-phosphate</name>
        <dbReference type="ChEBI" id="CHEBI:597326"/>
    </cofactor>
</comment>
<evidence type="ECO:0000313" key="11">
    <source>
        <dbReference type="Proteomes" id="UP001058974"/>
    </source>
</evidence>
<dbReference type="InterPro" id="IPR015424">
    <property type="entry name" value="PyrdxlP-dep_Trfase"/>
</dbReference>
<evidence type="ECO:0000256" key="1">
    <source>
        <dbReference type="ARBA" id="ARBA00001933"/>
    </source>
</evidence>
<dbReference type="InterPro" id="IPR015421">
    <property type="entry name" value="PyrdxlP-dep_Trfase_major"/>
</dbReference>
<feature type="transmembrane region" description="Helical" evidence="7">
    <location>
        <begin position="379"/>
        <end position="397"/>
    </location>
</feature>
<keyword evidence="5 7" id="KW-1133">Transmembrane helix</keyword>
<dbReference type="Gramene" id="Psat01G0074500-T1">
    <property type="protein sequence ID" value="KAI5441391.1"/>
    <property type="gene ID" value="KIW84_010745"/>
</dbReference>
<dbReference type="InterPro" id="IPR052357">
    <property type="entry name" value="Orn_Lys_Arg_decarboxylase-I"/>
</dbReference>
<name>A0A9D4YPV5_PEA</name>
<dbReference type="Pfam" id="PF01545">
    <property type="entry name" value="Cation_efflux"/>
    <property type="match status" value="1"/>
</dbReference>
<dbReference type="FunFam" id="1.20.1510.10:FF:000003">
    <property type="entry name" value="Metal tolerance protein 11"/>
    <property type="match status" value="1"/>
</dbReference>
<feature type="domain" description="Cation efflux protein transmembrane" evidence="9">
    <location>
        <begin position="316"/>
        <end position="505"/>
    </location>
</feature>
<sequence>MLAVAYHPFSANQTGNALDATECLARETELPTIQRISPKLQPVRSITLPECRQNENTGTARNVSIANKPAECSNSPELPPRGLPPLVSALKASAEQNTASFHFPGHNRGHAAPASMTQLIGIRPYVHDLPELPELDNLFCPQGPILEAQKEAAKLFGSSHTWFLVGGTTCGIHATIMATCSPGDYLILPRNCHVSAISAMVLSGAVPKYIVPDCKNDWDLPGGVTPLQISEICHSGKIPLIVDEAHGAHLGFHPKLPRSALQQGADLTVQSTHKAESRRMKRVLVQLKFHQTWVLPLRLLLPHRWSLQWRHYPLNIANMVLFTAKVYASIRSGSLAIIASTLDSLLDLLSGFILWFTAFSMQTPNPYQYPIGKNRMQPLGILVFASVMATLGLQIILESVRTLIYTDNNFYLTRDQECWVMGIMLSVTLVKFMLMIYCRSFTNEIVKAYAQDHFFDVITNLIGLIAALLANYFDDWMDPVGAIILALYTIRTWSMTVLENVSSLVGRSAAPEYL</sequence>
<dbReference type="Proteomes" id="UP001058974">
    <property type="component" value="Chromosome 1"/>
</dbReference>
<evidence type="ECO:0000256" key="4">
    <source>
        <dbReference type="ARBA" id="ARBA00022898"/>
    </source>
</evidence>
<dbReference type="InterPro" id="IPR027469">
    <property type="entry name" value="Cation_efflux_TMD_sf"/>
</dbReference>
<gene>
    <name evidence="10" type="ORF">KIW84_010745</name>
</gene>
<accession>A0A9D4YPV5</accession>
<feature type="transmembrane region" description="Helical" evidence="7">
    <location>
        <begin position="454"/>
        <end position="473"/>
    </location>
</feature>
<evidence type="ECO:0000259" key="8">
    <source>
        <dbReference type="Pfam" id="PF01276"/>
    </source>
</evidence>
<proteinExistence type="predicted"/>
<reference evidence="10 11" key="1">
    <citation type="journal article" date="2022" name="Nat. Genet.">
        <title>Improved pea reference genome and pan-genome highlight genomic features and evolutionary characteristics.</title>
        <authorList>
            <person name="Yang T."/>
            <person name="Liu R."/>
            <person name="Luo Y."/>
            <person name="Hu S."/>
            <person name="Wang D."/>
            <person name="Wang C."/>
            <person name="Pandey M.K."/>
            <person name="Ge S."/>
            <person name="Xu Q."/>
            <person name="Li N."/>
            <person name="Li G."/>
            <person name="Huang Y."/>
            <person name="Saxena R.K."/>
            <person name="Ji Y."/>
            <person name="Li M."/>
            <person name="Yan X."/>
            <person name="He Y."/>
            <person name="Liu Y."/>
            <person name="Wang X."/>
            <person name="Xiang C."/>
            <person name="Varshney R.K."/>
            <person name="Ding H."/>
            <person name="Gao S."/>
            <person name="Zong X."/>
        </authorList>
    </citation>
    <scope>NUCLEOTIDE SEQUENCE [LARGE SCALE GENOMIC DNA]</scope>
    <source>
        <strain evidence="10 11">cv. Zhongwan 6</strain>
    </source>
</reference>
<protein>
    <submittedName>
        <fullName evidence="10">Uncharacterized protein</fullName>
    </submittedName>
</protein>
<dbReference type="PANTHER" id="PTHR43277:SF4">
    <property type="entry name" value="ARGININE DECARBOXYLASE"/>
    <property type="match status" value="1"/>
</dbReference>
<dbReference type="AlphaFoldDB" id="A0A9D4YPV5"/>
<dbReference type="SUPFAM" id="SSF53383">
    <property type="entry name" value="PLP-dependent transferases"/>
    <property type="match status" value="1"/>
</dbReference>
<evidence type="ECO:0000259" key="9">
    <source>
        <dbReference type="Pfam" id="PF01545"/>
    </source>
</evidence>
<dbReference type="InterPro" id="IPR000310">
    <property type="entry name" value="Orn/Lys/Arg_deCO2ase_major_dom"/>
</dbReference>
<dbReference type="InterPro" id="IPR058533">
    <property type="entry name" value="Cation_efflux_TM"/>
</dbReference>
<feature type="transmembrane region" description="Helical" evidence="7">
    <location>
        <begin position="419"/>
        <end position="442"/>
    </location>
</feature>
<dbReference type="EMBL" id="JAMSHJ010000001">
    <property type="protein sequence ID" value="KAI5441391.1"/>
    <property type="molecule type" value="Genomic_DNA"/>
</dbReference>
<feature type="transmembrane region" description="Helical" evidence="7">
    <location>
        <begin position="336"/>
        <end position="358"/>
    </location>
</feature>
<evidence type="ECO:0000256" key="5">
    <source>
        <dbReference type="ARBA" id="ARBA00022989"/>
    </source>
</evidence>
<dbReference type="SUPFAM" id="SSF161111">
    <property type="entry name" value="Cation efflux protein transmembrane domain-like"/>
    <property type="match status" value="1"/>
</dbReference>
<comment type="caution">
    <text evidence="10">The sequence shown here is derived from an EMBL/GenBank/DDBJ whole genome shotgun (WGS) entry which is preliminary data.</text>
</comment>
<organism evidence="10 11">
    <name type="scientific">Pisum sativum</name>
    <name type="common">Garden pea</name>
    <name type="synonym">Lathyrus oleraceus</name>
    <dbReference type="NCBI Taxonomy" id="3888"/>
    <lineage>
        <taxon>Eukaryota</taxon>
        <taxon>Viridiplantae</taxon>
        <taxon>Streptophyta</taxon>
        <taxon>Embryophyta</taxon>
        <taxon>Tracheophyta</taxon>
        <taxon>Spermatophyta</taxon>
        <taxon>Magnoliopsida</taxon>
        <taxon>eudicotyledons</taxon>
        <taxon>Gunneridae</taxon>
        <taxon>Pentapetalae</taxon>
        <taxon>rosids</taxon>
        <taxon>fabids</taxon>
        <taxon>Fabales</taxon>
        <taxon>Fabaceae</taxon>
        <taxon>Papilionoideae</taxon>
        <taxon>50 kb inversion clade</taxon>
        <taxon>NPAAA clade</taxon>
        <taxon>Hologalegina</taxon>
        <taxon>IRL clade</taxon>
        <taxon>Fabeae</taxon>
        <taxon>Lathyrus</taxon>
    </lineage>
</organism>
<evidence type="ECO:0000256" key="7">
    <source>
        <dbReference type="SAM" id="Phobius"/>
    </source>
</evidence>
<dbReference type="Pfam" id="PF01276">
    <property type="entry name" value="OKR_DC_1"/>
    <property type="match status" value="1"/>
</dbReference>
<dbReference type="GO" id="GO:0003824">
    <property type="term" value="F:catalytic activity"/>
    <property type="evidence" value="ECO:0007669"/>
    <property type="project" value="InterPro"/>
</dbReference>
<evidence type="ECO:0000256" key="6">
    <source>
        <dbReference type="ARBA" id="ARBA00023136"/>
    </source>
</evidence>
<evidence type="ECO:0000256" key="3">
    <source>
        <dbReference type="ARBA" id="ARBA00022692"/>
    </source>
</evidence>
<keyword evidence="3 7" id="KW-0812">Transmembrane</keyword>
<feature type="domain" description="Orn/Lys/Arg decarboxylases family 1 pyridoxal-P attachment site" evidence="8">
    <location>
        <begin position="84"/>
        <end position="227"/>
    </location>
</feature>